<comment type="caution">
    <text evidence="2">The sequence shown here is derived from an EMBL/GenBank/DDBJ whole genome shotgun (WGS) entry which is preliminary data.</text>
</comment>
<proteinExistence type="predicted"/>
<evidence type="ECO:0008006" key="4">
    <source>
        <dbReference type="Google" id="ProtNLM"/>
    </source>
</evidence>
<dbReference type="AlphaFoldDB" id="A0A7X3FPB4"/>
<evidence type="ECO:0000313" key="2">
    <source>
        <dbReference type="EMBL" id="MVS98116.1"/>
    </source>
</evidence>
<name>A0A7X3FPB4_9HYPH</name>
<dbReference type="EMBL" id="WQRF01000001">
    <property type="protein sequence ID" value="MVS98116.1"/>
    <property type="molecule type" value="Genomic_DNA"/>
</dbReference>
<keyword evidence="3" id="KW-1185">Reference proteome</keyword>
<reference evidence="2 3" key="1">
    <citation type="submission" date="2019-12" db="EMBL/GenBank/DDBJ databases">
        <title>Devosia maris sp. nov., isolated from the deep seawater.</title>
        <authorList>
            <person name="Liu Y."/>
        </authorList>
    </citation>
    <scope>NUCLEOTIDE SEQUENCE [LARGE SCALE GENOMIC DNA]</scope>
    <source>
        <strain evidence="2 3">L53-10-65</strain>
    </source>
</reference>
<protein>
    <recommendedName>
        <fullName evidence="4">Curli production assembly/transport component CsgF</fullName>
    </recommendedName>
</protein>
<dbReference type="RefSeq" id="WP_157289146.1">
    <property type="nucleotide sequence ID" value="NZ_WQRF01000001.1"/>
</dbReference>
<evidence type="ECO:0000313" key="3">
    <source>
        <dbReference type="Proteomes" id="UP000438106"/>
    </source>
</evidence>
<organism evidence="2 3">
    <name type="scientific">Devosia marina</name>
    <dbReference type="NCBI Taxonomy" id="2683198"/>
    <lineage>
        <taxon>Bacteria</taxon>
        <taxon>Pseudomonadati</taxon>
        <taxon>Pseudomonadota</taxon>
        <taxon>Alphaproteobacteria</taxon>
        <taxon>Hyphomicrobiales</taxon>
        <taxon>Devosiaceae</taxon>
        <taxon>Devosia</taxon>
    </lineage>
</organism>
<sequence>MKPVLTALVMMLGCTHAALSQSAIVQGGGQQLLESYVAYIGDMDLYNSSGQRLTQPWQIIRQDRANYHRFRIRHDGDESDSFFASADNRAVMEDMLRRGQISNGAARDIVNGDVFIEVEIYGQGGRGTSVYVTTYR</sequence>
<accession>A0A7X3FPB4</accession>
<feature type="chain" id="PRO_5030679428" description="Curli production assembly/transport component CsgF" evidence="1">
    <location>
        <begin position="18"/>
        <end position="136"/>
    </location>
</feature>
<gene>
    <name evidence="2" type="ORF">GO014_03645</name>
</gene>
<feature type="signal peptide" evidence="1">
    <location>
        <begin position="1"/>
        <end position="17"/>
    </location>
</feature>
<evidence type="ECO:0000256" key="1">
    <source>
        <dbReference type="SAM" id="SignalP"/>
    </source>
</evidence>
<keyword evidence="1" id="KW-0732">Signal</keyword>
<dbReference type="Proteomes" id="UP000438106">
    <property type="component" value="Unassembled WGS sequence"/>
</dbReference>